<evidence type="ECO:0000313" key="5">
    <source>
        <dbReference type="EMBL" id="CAE48815.1"/>
    </source>
</evidence>
<evidence type="ECO:0000313" key="6">
    <source>
        <dbReference type="Proteomes" id="UP000002198"/>
    </source>
</evidence>
<evidence type="ECO:0000256" key="4">
    <source>
        <dbReference type="ARBA" id="ARBA00022842"/>
    </source>
</evidence>
<dbReference type="NCBIfam" id="TIGR01488">
    <property type="entry name" value="HAD-SF-IB"/>
    <property type="match status" value="1"/>
</dbReference>
<dbReference type="Proteomes" id="UP000002198">
    <property type="component" value="Chromosome"/>
</dbReference>
<dbReference type="GO" id="GO:0016787">
    <property type="term" value="F:hydrolase activity"/>
    <property type="evidence" value="ECO:0007669"/>
    <property type="project" value="UniProtKB-KW"/>
</dbReference>
<keyword evidence="6" id="KW-1185">Reference proteome</keyword>
<dbReference type="Pfam" id="PF12710">
    <property type="entry name" value="HAD"/>
    <property type="match status" value="1"/>
</dbReference>
<keyword evidence="2" id="KW-0479">Metal-binding</keyword>
<dbReference type="STRING" id="257309.DIP0311"/>
<dbReference type="InterPro" id="IPR023214">
    <property type="entry name" value="HAD_sf"/>
</dbReference>
<name>Q6NJT2_CORDI</name>
<dbReference type="InterPro" id="IPR036412">
    <property type="entry name" value="HAD-like_sf"/>
</dbReference>
<dbReference type="InterPro" id="IPR050582">
    <property type="entry name" value="HAD-like_SerB"/>
</dbReference>
<evidence type="ECO:0008006" key="7">
    <source>
        <dbReference type="Google" id="ProtNLM"/>
    </source>
</evidence>
<evidence type="ECO:0000256" key="2">
    <source>
        <dbReference type="ARBA" id="ARBA00022723"/>
    </source>
</evidence>
<accession>Q6NJT2</accession>
<comment type="similarity">
    <text evidence="1">Belongs to the HAD-like hydrolase superfamily. SerB family.</text>
</comment>
<dbReference type="EMBL" id="BX248354">
    <property type="protein sequence ID" value="CAE48815.1"/>
    <property type="molecule type" value="Genomic_DNA"/>
</dbReference>
<keyword evidence="3" id="KW-0378">Hydrolase</keyword>
<evidence type="ECO:0000256" key="3">
    <source>
        <dbReference type="ARBA" id="ARBA00022801"/>
    </source>
</evidence>
<dbReference type="HOGENOM" id="CLU_052657_1_0_11"/>
<organism evidence="5 6">
    <name type="scientific">Corynebacterium diphtheriae (strain ATCC 700971 / NCTC 13129 / Biotype gravis)</name>
    <dbReference type="NCBI Taxonomy" id="257309"/>
    <lineage>
        <taxon>Bacteria</taxon>
        <taxon>Bacillati</taxon>
        <taxon>Actinomycetota</taxon>
        <taxon>Actinomycetes</taxon>
        <taxon>Mycobacteriales</taxon>
        <taxon>Corynebacteriaceae</taxon>
        <taxon>Corynebacterium</taxon>
    </lineage>
</organism>
<dbReference type="FunFam" id="3.40.50.1000:FF:000025">
    <property type="entry name" value="HAD hydrolase, family IB"/>
    <property type="match status" value="1"/>
</dbReference>
<dbReference type="InterPro" id="IPR006385">
    <property type="entry name" value="HAD_hydro_SerB1"/>
</dbReference>
<protein>
    <recommendedName>
        <fullName evidence="7">Phosphoserine phosphatase</fullName>
    </recommendedName>
</protein>
<dbReference type="GO" id="GO:0046872">
    <property type="term" value="F:metal ion binding"/>
    <property type="evidence" value="ECO:0007669"/>
    <property type="project" value="UniProtKB-KW"/>
</dbReference>
<evidence type="ECO:0000256" key="1">
    <source>
        <dbReference type="ARBA" id="ARBA00009184"/>
    </source>
</evidence>
<proteinExistence type="inferred from homology"/>
<sequence length="301" mass="32952">MATNTGHSNPKEALTFMNAPQLDIHQPRIAAFFDLDKTIIATSSALAYGREFMHSGLITPAEALQMSMAKATYMFSGYSSEQMDHTKNQLAHLITGWSEEQVREIANDTLQSVVAPAIYAEARDLIHMHQETGHDVVIISASARILVEAIAAELGVDQVVATELTVVDGKFTGEVPFYCKGAAKAQAILDLTDKRGYQLDRSFAYSDSITDLPMLEAVGNPRAVNPDRALKKVALDRDWEIHTFKNPVALFSKPTKRDLQISTGVAAGVAAVVGSVMWWKSLNGRSDRLRLSCTRDPGTQM</sequence>
<gene>
    <name evidence="5" type="ordered locus">DIP0311</name>
</gene>
<dbReference type="PANTHER" id="PTHR43344:SF13">
    <property type="entry name" value="PHOSPHATASE RV3661-RELATED"/>
    <property type="match status" value="1"/>
</dbReference>
<dbReference type="KEGG" id="cdi:DIP0311"/>
<reference evidence="5 6" key="1">
    <citation type="journal article" date="2003" name="Nucleic Acids Res.">
        <title>The complete genome sequence and analysis of Corynebacterium diphtheriae NCTC13129.</title>
        <authorList>
            <person name="Cerdeno-Tarraga A.M."/>
            <person name="Efstratiou A."/>
            <person name="Dover L.G."/>
            <person name="Holden M.T.G."/>
            <person name="Pallen M."/>
            <person name="Bentley S.D."/>
            <person name="Besra G.S."/>
            <person name="Churcher C."/>
            <person name="James K.D."/>
            <person name="De Zoysa A."/>
            <person name="Chillingworth T."/>
            <person name="Cronin A."/>
            <person name="Dowd L."/>
            <person name="Feltwell T."/>
            <person name="Hamlin N."/>
            <person name="Holroyd S."/>
            <person name="Jagels K."/>
            <person name="Moule S."/>
            <person name="Quail M.A."/>
            <person name="Rabbinowitsch E."/>
            <person name="Rutherford K."/>
            <person name="Thomson N.R."/>
            <person name="Unwin L."/>
            <person name="Whitehead S."/>
            <person name="Barrell B.G.Parkhill.J."/>
        </authorList>
    </citation>
    <scope>NUCLEOTIDE SEQUENCE [LARGE SCALE GENOMIC DNA]</scope>
    <source>
        <strain evidence="6">ATCC 700971 / NCTC 13129 / Biotype gravis</strain>
    </source>
</reference>
<dbReference type="Gene3D" id="3.40.50.1000">
    <property type="entry name" value="HAD superfamily/HAD-like"/>
    <property type="match status" value="1"/>
</dbReference>
<dbReference type="AlphaFoldDB" id="Q6NJT2"/>
<dbReference type="NCBIfam" id="TIGR01490">
    <property type="entry name" value="HAD-SF-IB-hyp1"/>
    <property type="match status" value="1"/>
</dbReference>
<keyword evidence="4" id="KW-0460">Magnesium</keyword>
<dbReference type="PANTHER" id="PTHR43344">
    <property type="entry name" value="PHOSPHOSERINE PHOSPHATASE"/>
    <property type="match status" value="1"/>
</dbReference>
<dbReference type="Gene3D" id="1.20.1440.100">
    <property type="entry name" value="SG protein - dephosphorylation function"/>
    <property type="match status" value="1"/>
</dbReference>
<dbReference type="SUPFAM" id="SSF56784">
    <property type="entry name" value="HAD-like"/>
    <property type="match status" value="1"/>
</dbReference>
<dbReference type="CDD" id="cd02612">
    <property type="entry name" value="HAD_PGPPase"/>
    <property type="match status" value="1"/>
</dbReference>